<keyword evidence="1" id="KW-0732">Signal</keyword>
<dbReference type="InterPro" id="IPR032710">
    <property type="entry name" value="NTF2-like_dom_sf"/>
</dbReference>
<proteinExistence type="predicted"/>
<protein>
    <recommendedName>
        <fullName evidence="4">Nuclear transport factor 2 family protein</fullName>
    </recommendedName>
</protein>
<feature type="chain" id="PRO_5031131205" description="Nuclear transport factor 2 family protein" evidence="1">
    <location>
        <begin position="21"/>
        <end position="141"/>
    </location>
</feature>
<dbReference type="SUPFAM" id="SSF54427">
    <property type="entry name" value="NTF2-like"/>
    <property type="match status" value="1"/>
</dbReference>
<sequence length="141" mass="15794">MKKLLCFLFFAVALTTSVSAQTPIATLFENMKKEFEANPSKAIQDQAIEDYVLVSGTGYIANKQQIVNLFKNVSKVEARFQDLKLRQFGNLVIATGREFSVRHYSNGTPDLSTDYLVTYVYEIKDGKLTYVSGQHTVPAAK</sequence>
<keyword evidence="3" id="KW-1185">Reference proteome</keyword>
<evidence type="ECO:0000256" key="1">
    <source>
        <dbReference type="SAM" id="SignalP"/>
    </source>
</evidence>
<comment type="caution">
    <text evidence="2">The sequence shown here is derived from an EMBL/GenBank/DDBJ whole genome shotgun (WGS) entry which is preliminary data.</text>
</comment>
<evidence type="ECO:0000313" key="3">
    <source>
        <dbReference type="Proteomes" id="UP000541352"/>
    </source>
</evidence>
<gene>
    <name evidence="2" type="ORF">FHS57_006168</name>
</gene>
<name>A0A7W5ZR67_9BACT</name>
<evidence type="ECO:0008006" key="4">
    <source>
        <dbReference type="Google" id="ProtNLM"/>
    </source>
</evidence>
<feature type="signal peptide" evidence="1">
    <location>
        <begin position="1"/>
        <end position="20"/>
    </location>
</feature>
<dbReference type="Proteomes" id="UP000541352">
    <property type="component" value="Unassembled WGS sequence"/>
</dbReference>
<evidence type="ECO:0000313" key="2">
    <source>
        <dbReference type="EMBL" id="MBB3842137.1"/>
    </source>
</evidence>
<dbReference type="RefSeq" id="WP_183980290.1">
    <property type="nucleotide sequence ID" value="NZ_JACIBY010000026.1"/>
</dbReference>
<organism evidence="2 3">
    <name type="scientific">Runella defluvii</name>
    <dbReference type="NCBI Taxonomy" id="370973"/>
    <lineage>
        <taxon>Bacteria</taxon>
        <taxon>Pseudomonadati</taxon>
        <taxon>Bacteroidota</taxon>
        <taxon>Cytophagia</taxon>
        <taxon>Cytophagales</taxon>
        <taxon>Spirosomataceae</taxon>
        <taxon>Runella</taxon>
    </lineage>
</organism>
<dbReference type="AlphaFoldDB" id="A0A7W5ZR67"/>
<reference evidence="2 3" key="1">
    <citation type="submission" date="2020-08" db="EMBL/GenBank/DDBJ databases">
        <title>Genomic Encyclopedia of Type Strains, Phase IV (KMG-IV): sequencing the most valuable type-strain genomes for metagenomic binning, comparative biology and taxonomic classification.</title>
        <authorList>
            <person name="Goeker M."/>
        </authorList>
    </citation>
    <scope>NUCLEOTIDE SEQUENCE [LARGE SCALE GENOMIC DNA]</scope>
    <source>
        <strain evidence="2 3">DSM 17976</strain>
    </source>
</reference>
<dbReference type="EMBL" id="JACIBY010000026">
    <property type="protein sequence ID" value="MBB3842137.1"/>
    <property type="molecule type" value="Genomic_DNA"/>
</dbReference>
<accession>A0A7W5ZR67</accession>
<dbReference type="Gene3D" id="3.10.450.50">
    <property type="match status" value="1"/>
</dbReference>